<organism evidence="2 3">
    <name type="scientific">Octopus sinensis</name>
    <name type="common">East Asian common octopus</name>
    <dbReference type="NCBI Taxonomy" id="2607531"/>
    <lineage>
        <taxon>Eukaryota</taxon>
        <taxon>Metazoa</taxon>
        <taxon>Spiralia</taxon>
        <taxon>Lophotrochozoa</taxon>
        <taxon>Mollusca</taxon>
        <taxon>Cephalopoda</taxon>
        <taxon>Coleoidea</taxon>
        <taxon>Octopodiformes</taxon>
        <taxon>Octopoda</taxon>
        <taxon>Incirrata</taxon>
        <taxon>Octopodidae</taxon>
        <taxon>Octopus</taxon>
    </lineage>
</organism>
<sequence>MLLRNCDPANGNCNGTRYTLTQLNSHVIEAVIASGPHSGKHLFTRRIPLLPSDNQFPFQLRYRQFPIKLAFSFTNIKSQGQTLDYVGVFPPSPLFTHGQLYVSMSRAVDSANLKISVDETQNICYKEVL</sequence>
<protein>
    <submittedName>
        <fullName evidence="3">Uncharacterized protein LOC115214840</fullName>
    </submittedName>
</protein>
<dbReference type="AlphaFoldDB" id="A0A6P7SN66"/>
<dbReference type="RefSeq" id="XP_029639734.1">
    <property type="nucleotide sequence ID" value="XM_029783874.1"/>
</dbReference>
<dbReference type="PANTHER" id="PTHR23274:SF48">
    <property type="entry name" value="ATP-DEPENDENT DNA HELICASE"/>
    <property type="match status" value="1"/>
</dbReference>
<evidence type="ECO:0000313" key="2">
    <source>
        <dbReference type="Proteomes" id="UP000515154"/>
    </source>
</evidence>
<dbReference type="GO" id="GO:0006260">
    <property type="term" value="P:DNA replication"/>
    <property type="evidence" value="ECO:0007669"/>
    <property type="project" value="TreeGrafter"/>
</dbReference>
<proteinExistence type="predicted"/>
<feature type="domain" description="DNA helicase Pif1-like 2B" evidence="1">
    <location>
        <begin position="1"/>
        <end position="23"/>
    </location>
</feature>
<dbReference type="GO" id="GO:0005657">
    <property type="term" value="C:replication fork"/>
    <property type="evidence" value="ECO:0007669"/>
    <property type="project" value="TreeGrafter"/>
</dbReference>
<keyword evidence="2" id="KW-1185">Reference proteome</keyword>
<dbReference type="PANTHER" id="PTHR23274">
    <property type="entry name" value="DNA HELICASE-RELATED"/>
    <property type="match status" value="1"/>
</dbReference>
<evidence type="ECO:0000259" key="1">
    <source>
        <dbReference type="Pfam" id="PF21530"/>
    </source>
</evidence>
<gene>
    <name evidence="3" type="primary">LOC115214840</name>
</gene>
<name>A0A6P7SN66_9MOLL</name>
<dbReference type="KEGG" id="osn:115214840"/>
<dbReference type="Proteomes" id="UP000515154">
    <property type="component" value="Linkage group LG8"/>
</dbReference>
<dbReference type="InterPro" id="IPR049163">
    <property type="entry name" value="Pif1-like_2B_dom"/>
</dbReference>
<accession>A0A6P7SN66</accession>
<reference evidence="3" key="1">
    <citation type="submission" date="2025-08" db="UniProtKB">
        <authorList>
            <consortium name="RefSeq"/>
        </authorList>
    </citation>
    <scope>IDENTIFICATION</scope>
</reference>
<dbReference type="InterPro" id="IPR027417">
    <property type="entry name" value="P-loop_NTPase"/>
</dbReference>
<dbReference type="SUPFAM" id="SSF52540">
    <property type="entry name" value="P-loop containing nucleoside triphosphate hydrolases"/>
    <property type="match status" value="1"/>
</dbReference>
<dbReference type="Pfam" id="PF21530">
    <property type="entry name" value="Pif1_2B_dom"/>
    <property type="match status" value="1"/>
</dbReference>
<evidence type="ECO:0000313" key="3">
    <source>
        <dbReference type="RefSeq" id="XP_029639734.1"/>
    </source>
</evidence>